<dbReference type="RefSeq" id="WP_367778050.1">
    <property type="nucleotide sequence ID" value="NZ_JBFMIA010000001.1"/>
</dbReference>
<gene>
    <name evidence="2" type="ORF">AB1471_02805</name>
</gene>
<dbReference type="PANTHER" id="PTHR40086">
    <property type="entry name" value="PHOSPHOTRANSFERASE YTMP-RELATED"/>
    <property type="match status" value="1"/>
</dbReference>
<dbReference type="InterPro" id="IPR011009">
    <property type="entry name" value="Kinase-like_dom_sf"/>
</dbReference>
<organism evidence="2 3">
    <name type="scientific">Jeotgalibacillus marinus</name>
    <dbReference type="NCBI Taxonomy" id="86667"/>
    <lineage>
        <taxon>Bacteria</taxon>
        <taxon>Bacillati</taxon>
        <taxon>Bacillota</taxon>
        <taxon>Bacilli</taxon>
        <taxon>Bacillales</taxon>
        <taxon>Caryophanaceae</taxon>
        <taxon>Jeotgalibacillus</taxon>
    </lineage>
</organism>
<feature type="domain" description="Aminoglycoside phosphotransferase" evidence="1">
    <location>
        <begin position="14"/>
        <end position="214"/>
    </location>
</feature>
<protein>
    <submittedName>
        <fullName evidence="2">Phosphotransferase family protein</fullName>
    </submittedName>
</protein>
<dbReference type="PANTHER" id="PTHR40086:SF1">
    <property type="entry name" value="CELL CYCLE REGULATOR CCRZ"/>
    <property type="match status" value="1"/>
</dbReference>
<keyword evidence="3" id="KW-1185">Reference proteome</keyword>
<dbReference type="InterPro" id="IPR002575">
    <property type="entry name" value="Aminoglycoside_PTrfase"/>
</dbReference>
<comment type="caution">
    <text evidence="2">The sequence shown here is derived from an EMBL/GenBank/DDBJ whole genome shotgun (WGS) entry which is preliminary data.</text>
</comment>
<accession>A0ABV3Q051</accession>
<reference evidence="2 3" key="1">
    <citation type="journal article" date="1979" name="Int. J. Syst. Evol. Microbiol.">
        <title>Bacillus globisporus subsp. marinus subsp. nov.</title>
        <authorList>
            <person name="Liu H."/>
        </authorList>
    </citation>
    <scope>NUCLEOTIDE SEQUENCE [LARGE SCALE GENOMIC DNA]</scope>
    <source>
        <strain evidence="2 3">DSM 1297</strain>
    </source>
</reference>
<dbReference type="EMBL" id="JBFMIA010000001">
    <property type="protein sequence ID" value="MEW9500727.1"/>
    <property type="molecule type" value="Genomic_DNA"/>
</dbReference>
<evidence type="ECO:0000259" key="1">
    <source>
        <dbReference type="Pfam" id="PF01636"/>
    </source>
</evidence>
<proteinExistence type="predicted"/>
<dbReference type="Proteomes" id="UP001556040">
    <property type="component" value="Unassembled WGS sequence"/>
</dbReference>
<evidence type="ECO:0000313" key="3">
    <source>
        <dbReference type="Proteomes" id="UP001556040"/>
    </source>
</evidence>
<dbReference type="InterPro" id="IPR052077">
    <property type="entry name" value="CcrZ_PhaseVar_Mediator"/>
</dbReference>
<name>A0ABV3Q051_9BACL</name>
<evidence type="ECO:0000313" key="2">
    <source>
        <dbReference type="EMBL" id="MEW9500727.1"/>
    </source>
</evidence>
<dbReference type="Gene3D" id="3.90.1200.10">
    <property type="match status" value="1"/>
</dbReference>
<sequence length="267" mass="31178">MEHLFDQEWEIISAGGASGEAFFARFDEQKLFLKRNSSPFIAVLSAEGIVPRLKWTKRLENGDVITAQHWLNGRELKSEEMTGLRVAKLLKKIHRSKPLTSMIRRLGKEPNEATVMLDELKSTLDLDLTLLKPVREAIEFLQKNVGEVTTKEFVVCHGDVNHNNWLLSDNNELFLIDWDGAMLADPAVDVGMLLYLYIPEKNWAQWMQQYGEILTDEFRLRMKWYVVCQALNMLQWQKNKGRLHDVTKWMNFLQYCFQSDCPIEKKK</sequence>
<dbReference type="SUPFAM" id="SSF56112">
    <property type="entry name" value="Protein kinase-like (PK-like)"/>
    <property type="match status" value="1"/>
</dbReference>
<dbReference type="Pfam" id="PF01636">
    <property type="entry name" value="APH"/>
    <property type="match status" value="1"/>
</dbReference>